<dbReference type="KEGG" id="taer:GT409_06755"/>
<feature type="region of interest" description="Disordered" evidence="1">
    <location>
        <begin position="538"/>
        <end position="566"/>
    </location>
</feature>
<evidence type="ECO:0000256" key="1">
    <source>
        <dbReference type="SAM" id="MobiDB-lite"/>
    </source>
</evidence>
<accession>A0A6P1M5P6</accession>
<dbReference type="Proteomes" id="UP000464954">
    <property type="component" value="Chromosome"/>
</dbReference>
<dbReference type="RefSeq" id="WP_160628192.1">
    <property type="nucleotide sequence ID" value="NZ_CP047593.1"/>
</dbReference>
<organism evidence="2 3">
    <name type="scientific">Tichowtungia aerotolerans</name>
    <dbReference type="NCBI Taxonomy" id="2697043"/>
    <lineage>
        <taxon>Bacteria</taxon>
        <taxon>Pseudomonadati</taxon>
        <taxon>Kiritimatiellota</taxon>
        <taxon>Tichowtungiia</taxon>
        <taxon>Tichowtungiales</taxon>
        <taxon>Tichowtungiaceae</taxon>
        <taxon>Tichowtungia</taxon>
    </lineage>
</organism>
<gene>
    <name evidence="2" type="ORF">GT409_06755</name>
</gene>
<reference evidence="2 3" key="1">
    <citation type="submission" date="2020-01" db="EMBL/GenBank/DDBJ databases">
        <title>Ponticoccus aerotolerans gen. nov., sp. nov., an anaerobic bacterium and proposal of Ponticoccusceae fam. nov., Ponticoccusles ord. nov. and Ponticoccuse classis nov. in the phylum Kiritimatiellaeota.</title>
        <authorList>
            <person name="Zhou L.Y."/>
            <person name="Du Z.J."/>
        </authorList>
    </citation>
    <scope>NUCLEOTIDE SEQUENCE [LARGE SCALE GENOMIC DNA]</scope>
    <source>
        <strain evidence="2 3">S-5007</strain>
    </source>
</reference>
<dbReference type="SUPFAM" id="SSF48208">
    <property type="entry name" value="Six-hairpin glycosidases"/>
    <property type="match status" value="1"/>
</dbReference>
<evidence type="ECO:0000313" key="2">
    <source>
        <dbReference type="EMBL" id="QHI69161.1"/>
    </source>
</evidence>
<proteinExistence type="predicted"/>
<dbReference type="InterPro" id="IPR008928">
    <property type="entry name" value="6-hairpin_glycosidase_sf"/>
</dbReference>
<protein>
    <submittedName>
        <fullName evidence="2">Uncharacterized protein</fullName>
    </submittedName>
</protein>
<dbReference type="GO" id="GO:0005975">
    <property type="term" value="P:carbohydrate metabolic process"/>
    <property type="evidence" value="ECO:0007669"/>
    <property type="project" value="InterPro"/>
</dbReference>
<evidence type="ECO:0000313" key="3">
    <source>
        <dbReference type="Proteomes" id="UP000464954"/>
    </source>
</evidence>
<dbReference type="AlphaFoldDB" id="A0A6P1M5P6"/>
<keyword evidence="3" id="KW-1185">Reference proteome</keyword>
<sequence length="566" mass="64213">MTVVYDKYDLRATASRALHYLTSMVDPDYDNLPYWLIGINENPAWAEHCRVDDAELVASWYEAIVSVRDILGEEKGADVEASFRRHIMKSWGEHGLRYHEDYPWSKTNHSSFHEMAYILSALNRMLANNPDDKEAERRASELVRGMRKLIIQRKTKTFWSGDYEEPEVIYEFPNDVYLRDGGFDQSCHTGRGELSIRNGMMLHALTVRYDQAGDEIALDLAIGIANHLLGVSRYFNWKMEFFGHVHSAVWVASGLVRLGRIAKESRYIEKGKAIYDYVRSLSSSFGWVPEYAQWHPMDEEHCETCCIKDMIECCTELIEAGYDECWNDLNLFIRNQLEENQVKDGKFVAVDNTQEATVARTYQDIDERVIGGWSGGALPNSISLSRFRSIAGCCVGTAPQALKLVWDRVISETPDMLVVNLPIEKETESVSVEVGYPNEGYICAKVKQDGVVAIRLHPWMPEKVTFSVDGNPVECRVENGLAIFPTVSEGSAVELSHELETVEHTEEVAGGEYTGIWRGPDVVDLLPHGDPLRLYQRRADMPKEYPEASQRGGGKGFNMAPTEQKR</sequence>
<name>A0A6P1M5P6_9BACT</name>
<dbReference type="EMBL" id="CP047593">
    <property type="protein sequence ID" value="QHI69161.1"/>
    <property type="molecule type" value="Genomic_DNA"/>
</dbReference>